<evidence type="ECO:0000313" key="2">
    <source>
        <dbReference type="EMBL" id="QIS15205.1"/>
    </source>
</evidence>
<evidence type="ECO:0000256" key="1">
    <source>
        <dbReference type="SAM" id="Phobius"/>
    </source>
</evidence>
<dbReference type="KEGG" id="nah:F5544_36885"/>
<keyword evidence="3" id="KW-1185">Reference proteome</keyword>
<sequence>MKKNVEIQPPEPTVEDLFIGYALAAAFGTGGLPLTAVIVGLMDAALPG</sequence>
<reference evidence="2 3" key="1">
    <citation type="journal article" date="2019" name="ACS Chem. Biol.">
        <title>Identification and Mobilization of a Cryptic Antibiotic Biosynthesis Gene Locus from a Human-Pathogenic Nocardia Isolate.</title>
        <authorList>
            <person name="Herisse M."/>
            <person name="Ishida K."/>
            <person name="Porter J.L."/>
            <person name="Howden B."/>
            <person name="Hertweck C."/>
            <person name="Stinear T.P."/>
            <person name="Pidot S.J."/>
        </authorList>
    </citation>
    <scope>NUCLEOTIDE SEQUENCE [LARGE SCALE GENOMIC DNA]</scope>
    <source>
        <strain evidence="2 3">AUSMDU00012717</strain>
    </source>
</reference>
<organism evidence="2 3">
    <name type="scientific">Nocardia arthritidis</name>
    <dbReference type="NCBI Taxonomy" id="228602"/>
    <lineage>
        <taxon>Bacteria</taxon>
        <taxon>Bacillati</taxon>
        <taxon>Actinomycetota</taxon>
        <taxon>Actinomycetes</taxon>
        <taxon>Mycobacteriales</taxon>
        <taxon>Nocardiaceae</taxon>
        <taxon>Nocardia</taxon>
    </lineage>
</organism>
<keyword evidence="1" id="KW-1133">Transmembrane helix</keyword>
<name>A0A6G9YPI1_9NOCA</name>
<evidence type="ECO:0000313" key="3">
    <source>
        <dbReference type="Proteomes" id="UP000503540"/>
    </source>
</evidence>
<keyword evidence="1" id="KW-0472">Membrane</keyword>
<gene>
    <name evidence="2" type="ORF">F5544_36885</name>
</gene>
<keyword evidence="1" id="KW-0812">Transmembrane</keyword>
<feature type="transmembrane region" description="Helical" evidence="1">
    <location>
        <begin position="18"/>
        <end position="42"/>
    </location>
</feature>
<protein>
    <submittedName>
        <fullName evidence="2">Uncharacterized protein</fullName>
    </submittedName>
</protein>
<dbReference type="EMBL" id="CP046172">
    <property type="protein sequence ID" value="QIS15205.1"/>
    <property type="molecule type" value="Genomic_DNA"/>
</dbReference>
<dbReference type="AlphaFoldDB" id="A0A6G9YPI1"/>
<accession>A0A6G9YPI1</accession>
<proteinExistence type="predicted"/>
<dbReference type="Proteomes" id="UP000503540">
    <property type="component" value="Chromosome"/>
</dbReference>
<dbReference type="RefSeq" id="WP_167477492.1">
    <property type="nucleotide sequence ID" value="NZ_CP046172.1"/>
</dbReference>